<dbReference type="STRING" id="1122973.GCA_000379925_01777"/>
<gene>
    <name evidence="2" type="ORF">E4P47_01320</name>
</gene>
<dbReference type="InterPro" id="IPR008136">
    <property type="entry name" value="CinA_C"/>
</dbReference>
<dbReference type="Gene3D" id="3.90.950.20">
    <property type="entry name" value="CinA-like"/>
    <property type="match status" value="1"/>
</dbReference>
<accession>A0A4Y8WRY6</accession>
<organism evidence="2 3">
    <name type="scientific">Porphyromonas levii</name>
    <dbReference type="NCBI Taxonomy" id="28114"/>
    <lineage>
        <taxon>Bacteria</taxon>
        <taxon>Pseudomonadati</taxon>
        <taxon>Bacteroidota</taxon>
        <taxon>Bacteroidia</taxon>
        <taxon>Bacteroidales</taxon>
        <taxon>Porphyromonadaceae</taxon>
        <taxon>Porphyromonas</taxon>
    </lineage>
</organism>
<dbReference type="InterPro" id="IPR036653">
    <property type="entry name" value="CinA-like_C"/>
</dbReference>
<dbReference type="Proteomes" id="UP000297225">
    <property type="component" value="Unassembled WGS sequence"/>
</dbReference>
<comment type="caution">
    <text evidence="2">The sequence shown here is derived from an EMBL/GenBank/DDBJ whole genome shotgun (WGS) entry which is preliminary data.</text>
</comment>
<dbReference type="NCBIfam" id="TIGR00199">
    <property type="entry name" value="PncC_domain"/>
    <property type="match status" value="1"/>
</dbReference>
<dbReference type="AlphaFoldDB" id="A0A4Y8WRY6"/>
<dbReference type="SUPFAM" id="SSF142433">
    <property type="entry name" value="CinA-like"/>
    <property type="match status" value="1"/>
</dbReference>
<dbReference type="GeneID" id="66797847"/>
<reference evidence="2 3" key="1">
    <citation type="submission" date="2019-03" db="EMBL/GenBank/DDBJ databases">
        <title>Porphyromonas levii Isolated from the Uterus of Dairy Cows.</title>
        <authorList>
            <person name="Francis A.M."/>
        </authorList>
    </citation>
    <scope>NUCLEOTIDE SEQUENCE [LARGE SCALE GENOMIC DNA]</scope>
    <source>
        <strain evidence="2 3">AF5678</strain>
    </source>
</reference>
<sequence length="151" mass="15871">MSIAQILIAQGATLATAESCTGGRIASLLTRQAGASEWYVGGVVAYSRLAKKEVLGLTSESLSAGTVSEKCARGMARHAALLLNADYAVATTGVCGPSECEGFPPCYVWVAVKTPRGISAFLVESEDKGREGNIDFVAAEALRLLQEEMER</sequence>
<evidence type="ECO:0000313" key="2">
    <source>
        <dbReference type="EMBL" id="TFH96984.1"/>
    </source>
</evidence>
<protein>
    <submittedName>
        <fullName evidence="2">CinA family protein</fullName>
    </submittedName>
</protein>
<dbReference type="EMBL" id="SPNC01000009">
    <property type="protein sequence ID" value="TFH96984.1"/>
    <property type="molecule type" value="Genomic_DNA"/>
</dbReference>
<keyword evidence="3" id="KW-1185">Reference proteome</keyword>
<dbReference type="Pfam" id="PF02464">
    <property type="entry name" value="CinA"/>
    <property type="match status" value="1"/>
</dbReference>
<feature type="domain" description="CinA C-terminal" evidence="1">
    <location>
        <begin position="3"/>
        <end position="148"/>
    </location>
</feature>
<dbReference type="OrthoDB" id="9801454at2"/>
<name>A0A4Y8WRY6_9PORP</name>
<proteinExistence type="predicted"/>
<evidence type="ECO:0000313" key="3">
    <source>
        <dbReference type="Proteomes" id="UP000297225"/>
    </source>
</evidence>
<dbReference type="RefSeq" id="WP_018359005.1">
    <property type="nucleotide sequence ID" value="NZ_CP197400.1"/>
</dbReference>
<evidence type="ECO:0000259" key="1">
    <source>
        <dbReference type="Pfam" id="PF02464"/>
    </source>
</evidence>